<dbReference type="Pfam" id="PF13489">
    <property type="entry name" value="Methyltransf_23"/>
    <property type="match status" value="1"/>
</dbReference>
<accession>A0ABQ9NY71</accession>
<sequence length="238" mass="27245">MDGKLAAAPLPDNVQRVLDFGTGTGIWAIDFADAHPSAQVLGIDLSPIQPSYVPPNCTFEIDDCEEPWTFSQKFDYIHGRMMIGAFGDWPNVFKNVYEHLKPGGYFEMQDTNFPMEAIDDTFGEDTALWEWNRLMLKASDTSGRPLSVAHLYKKWMIEAGFVDVVEIKYKWPQNTWPKGKRDKELGMWTLANILEGLQGFSLALMTRFLGLSAEEVELLLVDVRKDMRNRDIHSYWPM</sequence>
<dbReference type="PANTHER" id="PTHR43591:SF102">
    <property type="entry name" value="S-ADENOSYL-L-METHIONINE-DEPENDENT METHYLTRANSFERASE"/>
    <property type="match status" value="1"/>
</dbReference>
<dbReference type="PANTHER" id="PTHR43591">
    <property type="entry name" value="METHYLTRANSFERASE"/>
    <property type="match status" value="1"/>
</dbReference>
<dbReference type="SUPFAM" id="SSF53335">
    <property type="entry name" value="S-adenosyl-L-methionine-dependent methyltransferases"/>
    <property type="match status" value="1"/>
</dbReference>
<name>A0ABQ9NY71_9PEZI</name>
<keyword evidence="2" id="KW-1185">Reference proteome</keyword>
<comment type="caution">
    <text evidence="1">The sequence shown here is derived from an EMBL/GenBank/DDBJ whole genome shotgun (WGS) entry which is preliminary data.</text>
</comment>
<dbReference type="CDD" id="cd02440">
    <property type="entry name" value="AdoMet_MTases"/>
    <property type="match status" value="1"/>
</dbReference>
<evidence type="ECO:0000313" key="1">
    <source>
        <dbReference type="EMBL" id="KAJ9665077.1"/>
    </source>
</evidence>
<evidence type="ECO:0008006" key="3">
    <source>
        <dbReference type="Google" id="ProtNLM"/>
    </source>
</evidence>
<reference evidence="1" key="1">
    <citation type="submission" date="2022-10" db="EMBL/GenBank/DDBJ databases">
        <title>Culturing micro-colonial fungi from biological soil crusts in the Mojave desert and describing Neophaeococcomyces mojavensis, and introducing the new genera and species Taxawa tesnikishii.</title>
        <authorList>
            <person name="Kurbessoian T."/>
            <person name="Stajich J.E."/>
        </authorList>
    </citation>
    <scope>NUCLEOTIDE SEQUENCE</scope>
    <source>
        <strain evidence="1">TK_1</strain>
    </source>
</reference>
<proteinExistence type="predicted"/>
<protein>
    <recommendedName>
        <fullName evidence="3">Methyltransferase domain-containing protein</fullName>
    </recommendedName>
</protein>
<dbReference type="EMBL" id="JAPDRL010000032">
    <property type="protein sequence ID" value="KAJ9665077.1"/>
    <property type="molecule type" value="Genomic_DNA"/>
</dbReference>
<dbReference type="Gene3D" id="3.40.50.150">
    <property type="entry name" value="Vaccinia Virus protein VP39"/>
    <property type="match status" value="1"/>
</dbReference>
<dbReference type="Proteomes" id="UP001172684">
    <property type="component" value="Unassembled WGS sequence"/>
</dbReference>
<evidence type="ECO:0000313" key="2">
    <source>
        <dbReference type="Proteomes" id="UP001172684"/>
    </source>
</evidence>
<organism evidence="1 2">
    <name type="scientific">Coniosporium apollinis</name>
    <dbReference type="NCBI Taxonomy" id="61459"/>
    <lineage>
        <taxon>Eukaryota</taxon>
        <taxon>Fungi</taxon>
        <taxon>Dikarya</taxon>
        <taxon>Ascomycota</taxon>
        <taxon>Pezizomycotina</taxon>
        <taxon>Dothideomycetes</taxon>
        <taxon>Dothideomycetes incertae sedis</taxon>
        <taxon>Coniosporium</taxon>
    </lineage>
</organism>
<dbReference type="InterPro" id="IPR029063">
    <property type="entry name" value="SAM-dependent_MTases_sf"/>
</dbReference>
<gene>
    <name evidence="1" type="ORF">H2201_004737</name>
</gene>